<keyword evidence="2" id="KW-1185">Reference proteome</keyword>
<dbReference type="AlphaFoldDB" id="A0A238IZG1"/>
<dbReference type="EMBL" id="FXXQ01000004">
    <property type="protein sequence ID" value="SMX23382.1"/>
    <property type="molecule type" value="Genomic_DNA"/>
</dbReference>
<organism evidence="1 2">
    <name type="scientific">Boseongicola aestuarii</name>
    <dbReference type="NCBI Taxonomy" id="1470561"/>
    <lineage>
        <taxon>Bacteria</taxon>
        <taxon>Pseudomonadati</taxon>
        <taxon>Pseudomonadota</taxon>
        <taxon>Alphaproteobacteria</taxon>
        <taxon>Rhodobacterales</taxon>
        <taxon>Paracoccaceae</taxon>
        <taxon>Boseongicola</taxon>
    </lineage>
</organism>
<dbReference type="Proteomes" id="UP000201838">
    <property type="component" value="Unassembled WGS sequence"/>
</dbReference>
<dbReference type="OrthoDB" id="159440at2"/>
<reference evidence="1 2" key="1">
    <citation type="submission" date="2017-05" db="EMBL/GenBank/DDBJ databases">
        <authorList>
            <person name="Song R."/>
            <person name="Chenine A.L."/>
            <person name="Ruprecht R.M."/>
        </authorList>
    </citation>
    <scope>NUCLEOTIDE SEQUENCE [LARGE SCALE GENOMIC DNA]</scope>
    <source>
        <strain evidence="1 2">CECT 8489</strain>
    </source>
</reference>
<accession>A0A238IZG1</accession>
<evidence type="ECO:0000313" key="2">
    <source>
        <dbReference type="Proteomes" id="UP000201838"/>
    </source>
</evidence>
<name>A0A238IZG1_9RHOB</name>
<gene>
    <name evidence="1" type="ORF">BOA8489_01489</name>
</gene>
<proteinExistence type="predicted"/>
<dbReference type="RefSeq" id="WP_093973374.1">
    <property type="nucleotide sequence ID" value="NZ_FXXQ01000004.1"/>
</dbReference>
<evidence type="ECO:0000313" key="1">
    <source>
        <dbReference type="EMBL" id="SMX23382.1"/>
    </source>
</evidence>
<sequence length="127" mass="14002">MISNLITRIRHAWSIAPVATAVLAVALVACLFFGARAAVFWYNRPPMAALEQPVEAWMTPRYVSRTWRIPPEQVSEALGAPRPPPDGPMSLRELAEFRGVSVEQVLAEAEALVASRRPPREDGEAAR</sequence>
<protein>
    <submittedName>
        <fullName evidence="1">Uncharacterized protein</fullName>
    </submittedName>
</protein>